<keyword evidence="1 5" id="KW-0808">Transferase</keyword>
<name>A0A2T0KMM4_9ACTN</name>
<accession>A0A2T0KMM4</accession>
<evidence type="ECO:0000313" key="5">
    <source>
        <dbReference type="EMBL" id="PRX24872.1"/>
    </source>
</evidence>
<evidence type="ECO:0000313" key="6">
    <source>
        <dbReference type="Proteomes" id="UP000239415"/>
    </source>
</evidence>
<organism evidence="5 6">
    <name type="scientific">Actinoplanes italicus</name>
    <dbReference type="NCBI Taxonomy" id="113567"/>
    <lineage>
        <taxon>Bacteria</taxon>
        <taxon>Bacillati</taxon>
        <taxon>Actinomycetota</taxon>
        <taxon>Actinomycetes</taxon>
        <taxon>Micromonosporales</taxon>
        <taxon>Micromonosporaceae</taxon>
        <taxon>Actinoplanes</taxon>
    </lineage>
</organism>
<protein>
    <submittedName>
        <fullName evidence="5">[SSU ribosomal protein S5P]-alanine acetyltransferase</fullName>
    </submittedName>
</protein>
<dbReference type="PROSITE" id="PS51186">
    <property type="entry name" value="GNAT"/>
    <property type="match status" value="1"/>
</dbReference>
<comment type="similarity">
    <text evidence="3">Belongs to the acetyltransferase family. RimJ subfamily.</text>
</comment>
<gene>
    <name evidence="5" type="ORF">CLV67_102652</name>
</gene>
<feature type="domain" description="N-acetyltransferase" evidence="4">
    <location>
        <begin position="11"/>
        <end position="176"/>
    </location>
</feature>
<keyword evidence="2" id="KW-0012">Acyltransferase</keyword>
<proteinExistence type="inferred from homology"/>
<keyword evidence="6" id="KW-1185">Reference proteome</keyword>
<keyword evidence="5" id="KW-0687">Ribonucleoprotein</keyword>
<dbReference type="GO" id="GO:0005737">
    <property type="term" value="C:cytoplasm"/>
    <property type="evidence" value="ECO:0007669"/>
    <property type="project" value="TreeGrafter"/>
</dbReference>
<dbReference type="RefSeq" id="WP_239165985.1">
    <property type="nucleotide sequence ID" value="NZ_BOMO01000008.1"/>
</dbReference>
<dbReference type="PANTHER" id="PTHR43792">
    <property type="entry name" value="GNAT FAMILY, PUTATIVE (AFU_ORTHOLOGUE AFUA_3G00765)-RELATED-RELATED"/>
    <property type="match status" value="1"/>
</dbReference>
<evidence type="ECO:0000259" key="4">
    <source>
        <dbReference type="PROSITE" id="PS51186"/>
    </source>
</evidence>
<dbReference type="Pfam" id="PF13302">
    <property type="entry name" value="Acetyltransf_3"/>
    <property type="match status" value="1"/>
</dbReference>
<reference evidence="5 6" key="1">
    <citation type="submission" date="2018-03" db="EMBL/GenBank/DDBJ databases">
        <title>Genomic Encyclopedia of Archaeal and Bacterial Type Strains, Phase II (KMG-II): from individual species to whole genera.</title>
        <authorList>
            <person name="Goeker M."/>
        </authorList>
    </citation>
    <scope>NUCLEOTIDE SEQUENCE [LARGE SCALE GENOMIC DNA]</scope>
    <source>
        <strain evidence="5 6">DSM 43146</strain>
    </source>
</reference>
<evidence type="ECO:0000256" key="1">
    <source>
        <dbReference type="ARBA" id="ARBA00022679"/>
    </source>
</evidence>
<dbReference type="GO" id="GO:0008999">
    <property type="term" value="F:protein-N-terminal-alanine acetyltransferase activity"/>
    <property type="evidence" value="ECO:0007669"/>
    <property type="project" value="TreeGrafter"/>
</dbReference>
<dbReference type="InterPro" id="IPR000182">
    <property type="entry name" value="GNAT_dom"/>
</dbReference>
<keyword evidence="5" id="KW-0689">Ribosomal protein</keyword>
<dbReference type="SUPFAM" id="SSF55729">
    <property type="entry name" value="Acyl-CoA N-acyltransferases (Nat)"/>
    <property type="match status" value="1"/>
</dbReference>
<sequence length="186" mass="20249">MGDGSGGMSDVTIRLISPVDAEEMAALIRANREHLAPWDPLREESYYSTEGQWQVISDSLRAGNALPHAIVEGGRIIGRVNLSNVVHGAFQSANLGYWVAADAAGRGVATAAVAAVLEAAFLTYGLHRVEAGTMLHNVRSQRVLERAGFERFGMAPGYLKIAGTWQDHYLYQLLSENWLARRTDAP</sequence>
<dbReference type="GO" id="GO:0005840">
    <property type="term" value="C:ribosome"/>
    <property type="evidence" value="ECO:0007669"/>
    <property type="project" value="UniProtKB-KW"/>
</dbReference>
<comment type="caution">
    <text evidence="5">The sequence shown here is derived from an EMBL/GenBank/DDBJ whole genome shotgun (WGS) entry which is preliminary data.</text>
</comment>
<dbReference type="EMBL" id="PVMZ01000002">
    <property type="protein sequence ID" value="PRX24872.1"/>
    <property type="molecule type" value="Genomic_DNA"/>
</dbReference>
<dbReference type="InterPro" id="IPR016181">
    <property type="entry name" value="Acyl_CoA_acyltransferase"/>
</dbReference>
<dbReference type="InterPro" id="IPR051531">
    <property type="entry name" value="N-acetyltransferase"/>
</dbReference>
<evidence type="ECO:0000256" key="2">
    <source>
        <dbReference type="ARBA" id="ARBA00023315"/>
    </source>
</evidence>
<evidence type="ECO:0000256" key="3">
    <source>
        <dbReference type="ARBA" id="ARBA00038502"/>
    </source>
</evidence>
<dbReference type="Proteomes" id="UP000239415">
    <property type="component" value="Unassembled WGS sequence"/>
</dbReference>
<dbReference type="PANTHER" id="PTHR43792:SF8">
    <property type="entry name" value="[RIBOSOMAL PROTEIN US5]-ALANINE N-ACETYLTRANSFERASE"/>
    <property type="match status" value="1"/>
</dbReference>
<dbReference type="AlphaFoldDB" id="A0A2T0KMM4"/>
<dbReference type="Gene3D" id="3.40.630.30">
    <property type="match status" value="1"/>
</dbReference>